<dbReference type="AlphaFoldDB" id="A0A4Q7UX91"/>
<accession>A0A4Q7UX91</accession>
<dbReference type="GO" id="GO:0004022">
    <property type="term" value="F:alcohol dehydrogenase (NAD+) activity"/>
    <property type="evidence" value="ECO:0007669"/>
    <property type="project" value="TreeGrafter"/>
</dbReference>
<dbReference type="CDD" id="cd08177">
    <property type="entry name" value="MAR"/>
    <property type="match status" value="1"/>
</dbReference>
<dbReference type="InterPro" id="IPR039697">
    <property type="entry name" value="Alcohol_dehydrogenase_Fe"/>
</dbReference>
<dbReference type="PANTHER" id="PTHR11496:SF102">
    <property type="entry name" value="ALCOHOL DEHYDROGENASE 4"/>
    <property type="match status" value="1"/>
</dbReference>
<dbReference type="Proteomes" id="UP000291591">
    <property type="component" value="Unassembled WGS sequence"/>
</dbReference>
<feature type="domain" description="Fe-containing alcohol dehydrogenase-like C-terminal" evidence="5">
    <location>
        <begin position="174"/>
        <end position="356"/>
    </location>
</feature>
<evidence type="ECO:0000256" key="3">
    <source>
        <dbReference type="ARBA" id="ARBA00023027"/>
    </source>
</evidence>
<dbReference type="Pfam" id="PF00465">
    <property type="entry name" value="Fe-ADH"/>
    <property type="match status" value="1"/>
</dbReference>
<organism evidence="6 7">
    <name type="scientific">Pseudonocardia sediminis</name>
    <dbReference type="NCBI Taxonomy" id="1397368"/>
    <lineage>
        <taxon>Bacteria</taxon>
        <taxon>Bacillati</taxon>
        <taxon>Actinomycetota</taxon>
        <taxon>Actinomycetes</taxon>
        <taxon>Pseudonocardiales</taxon>
        <taxon>Pseudonocardiaceae</taxon>
        <taxon>Pseudonocardia</taxon>
    </lineage>
</organism>
<dbReference type="Gene3D" id="1.20.1090.10">
    <property type="entry name" value="Dehydroquinate synthase-like - alpha domain"/>
    <property type="match status" value="1"/>
</dbReference>
<dbReference type="InterPro" id="IPR001670">
    <property type="entry name" value="ADH_Fe/GldA"/>
</dbReference>
<gene>
    <name evidence="6" type="ORF">EV383_3519</name>
</gene>
<evidence type="ECO:0000259" key="4">
    <source>
        <dbReference type="Pfam" id="PF00465"/>
    </source>
</evidence>
<name>A0A4Q7UX91_PSEST</name>
<keyword evidence="3" id="KW-0520">NAD</keyword>
<dbReference type="GO" id="GO:0046872">
    <property type="term" value="F:metal ion binding"/>
    <property type="evidence" value="ECO:0007669"/>
    <property type="project" value="InterPro"/>
</dbReference>
<evidence type="ECO:0000313" key="7">
    <source>
        <dbReference type="Proteomes" id="UP000291591"/>
    </source>
</evidence>
<dbReference type="Gene3D" id="3.40.50.1970">
    <property type="match status" value="1"/>
</dbReference>
<evidence type="ECO:0000313" key="6">
    <source>
        <dbReference type="EMBL" id="RZT86622.1"/>
    </source>
</evidence>
<sequence>MDAARRGWGVEHRFEYQGRPGRVVFGAGRRAELGAEAERLGLRRVLVVTTPGRADLAAETAATLGDRLAGLHPHAVMHVPSDVAAHAVATARELGADGCVAVGGGSAVGLGKIVARDTGIPLLAVPTTYSGSEATPIWGMTTDGVKRTGHDPRVLPVTVVYDPELTLSMPVRLTAESGLNALAHAAETLYAPDVSPVTSLVAAGAARSLVTGLPKVLADPASVDARAEVMQGAWLAGWCLASATMSLHHKLCHTLGGTFDLPHAPTHANVLAHVLAFNLPAAPAADAALREALGTDDVPARVHALVAELGAARSLADLGLPADGVERVVELATADPYANPRPVTPEGVRAILAAAFTGASPVPHS</sequence>
<proteinExistence type="inferred from homology"/>
<dbReference type="Pfam" id="PF25137">
    <property type="entry name" value="ADH_Fe_C"/>
    <property type="match status" value="1"/>
</dbReference>
<evidence type="ECO:0000256" key="1">
    <source>
        <dbReference type="ARBA" id="ARBA00007358"/>
    </source>
</evidence>
<dbReference type="InterPro" id="IPR034786">
    <property type="entry name" value="MAR"/>
</dbReference>
<dbReference type="InterPro" id="IPR056798">
    <property type="entry name" value="ADH_Fe_C"/>
</dbReference>
<keyword evidence="7" id="KW-1185">Reference proteome</keyword>
<comment type="caution">
    <text evidence="6">The sequence shown here is derived from an EMBL/GenBank/DDBJ whole genome shotgun (WGS) entry which is preliminary data.</text>
</comment>
<comment type="similarity">
    <text evidence="1">Belongs to the iron-containing alcohol dehydrogenase family.</text>
</comment>
<keyword evidence="2" id="KW-0560">Oxidoreductase</keyword>
<dbReference type="GO" id="GO:0018506">
    <property type="term" value="F:maleylacetate reductase activity"/>
    <property type="evidence" value="ECO:0007669"/>
    <property type="project" value="InterPro"/>
</dbReference>
<reference evidence="6 7" key="1">
    <citation type="submission" date="2019-02" db="EMBL/GenBank/DDBJ databases">
        <title>Sequencing the genomes of 1000 actinobacteria strains.</title>
        <authorList>
            <person name="Klenk H.-P."/>
        </authorList>
    </citation>
    <scope>NUCLEOTIDE SEQUENCE [LARGE SCALE GENOMIC DNA]</scope>
    <source>
        <strain evidence="6 7">DSM 45779</strain>
    </source>
</reference>
<dbReference type="EMBL" id="SHKL01000001">
    <property type="protein sequence ID" value="RZT86622.1"/>
    <property type="molecule type" value="Genomic_DNA"/>
</dbReference>
<evidence type="ECO:0000256" key="2">
    <source>
        <dbReference type="ARBA" id="ARBA00023002"/>
    </source>
</evidence>
<dbReference type="SUPFAM" id="SSF56796">
    <property type="entry name" value="Dehydroquinate synthase-like"/>
    <property type="match status" value="1"/>
</dbReference>
<feature type="domain" description="Alcohol dehydrogenase iron-type/glycerol dehydrogenase GldA" evidence="4">
    <location>
        <begin position="20"/>
        <end position="163"/>
    </location>
</feature>
<evidence type="ECO:0000259" key="5">
    <source>
        <dbReference type="Pfam" id="PF25137"/>
    </source>
</evidence>
<protein>
    <submittedName>
        <fullName evidence="6">Maleylacetate reductase</fullName>
    </submittedName>
</protein>
<dbReference type="PANTHER" id="PTHR11496">
    <property type="entry name" value="ALCOHOL DEHYDROGENASE"/>
    <property type="match status" value="1"/>
</dbReference>